<reference evidence="2 3" key="1">
    <citation type="journal article" date="2008" name="Nature">
        <title>The genome of Laccaria bicolor provides insights into mycorrhizal symbiosis.</title>
        <authorList>
            <person name="Martin F."/>
            <person name="Aerts A."/>
            <person name="Ahren D."/>
            <person name="Brun A."/>
            <person name="Danchin E.G.J."/>
            <person name="Duchaussoy F."/>
            <person name="Gibon J."/>
            <person name="Kohler A."/>
            <person name="Lindquist E."/>
            <person name="Pereda V."/>
            <person name="Salamov A."/>
            <person name="Shapiro H.J."/>
            <person name="Wuyts J."/>
            <person name="Blaudez D."/>
            <person name="Buee M."/>
            <person name="Brokstein P."/>
            <person name="Canbaeck B."/>
            <person name="Cohen D."/>
            <person name="Courty P.E."/>
            <person name="Coutinho P.M."/>
            <person name="Delaruelle C."/>
            <person name="Detter J.C."/>
            <person name="Deveau A."/>
            <person name="DiFazio S."/>
            <person name="Duplessis S."/>
            <person name="Fraissinet-Tachet L."/>
            <person name="Lucic E."/>
            <person name="Frey-Klett P."/>
            <person name="Fourrey C."/>
            <person name="Feussner I."/>
            <person name="Gay G."/>
            <person name="Grimwood J."/>
            <person name="Hoegger P.J."/>
            <person name="Jain P."/>
            <person name="Kilaru S."/>
            <person name="Labbe J."/>
            <person name="Lin Y.C."/>
            <person name="Legue V."/>
            <person name="Le Tacon F."/>
            <person name="Marmeisse R."/>
            <person name="Melayah D."/>
            <person name="Montanini B."/>
            <person name="Muratet M."/>
            <person name="Nehls U."/>
            <person name="Niculita-Hirzel H."/>
            <person name="Oudot-Le Secq M.P."/>
            <person name="Peter M."/>
            <person name="Quesneville H."/>
            <person name="Rajashekar B."/>
            <person name="Reich M."/>
            <person name="Rouhier N."/>
            <person name="Schmutz J."/>
            <person name="Yin T."/>
            <person name="Chalot M."/>
            <person name="Henrissat B."/>
            <person name="Kuees U."/>
            <person name="Lucas S."/>
            <person name="Van de Peer Y."/>
            <person name="Podila G.K."/>
            <person name="Polle A."/>
            <person name="Pukkila P.J."/>
            <person name="Richardson P.M."/>
            <person name="Rouze P."/>
            <person name="Sanders I.R."/>
            <person name="Stajich J.E."/>
            <person name="Tunlid A."/>
            <person name="Tuskan G."/>
            <person name="Grigoriev I.V."/>
        </authorList>
    </citation>
    <scope>NUCLEOTIDE SEQUENCE [LARGE SCALE GENOMIC DNA]</scope>
    <source>
        <strain evidence="3">S238N-H82 / ATCC MYA-4686</strain>
    </source>
</reference>
<keyword evidence="3" id="KW-1185">Reference proteome</keyword>
<dbReference type="HOGENOM" id="CLU_1611052_0_0_1"/>
<evidence type="ECO:0000313" key="2">
    <source>
        <dbReference type="EMBL" id="EDR05599.1"/>
    </source>
</evidence>
<dbReference type="EMBL" id="DS547112">
    <property type="protein sequence ID" value="EDR05599.1"/>
    <property type="molecule type" value="Genomic_DNA"/>
</dbReference>
<organism evidence="3">
    <name type="scientific">Laccaria bicolor (strain S238N-H82 / ATCC MYA-4686)</name>
    <name type="common">Bicoloured deceiver</name>
    <name type="synonym">Laccaria laccata var. bicolor</name>
    <dbReference type="NCBI Taxonomy" id="486041"/>
    <lineage>
        <taxon>Eukaryota</taxon>
        <taxon>Fungi</taxon>
        <taxon>Dikarya</taxon>
        <taxon>Basidiomycota</taxon>
        <taxon>Agaricomycotina</taxon>
        <taxon>Agaricomycetes</taxon>
        <taxon>Agaricomycetidae</taxon>
        <taxon>Agaricales</taxon>
        <taxon>Agaricineae</taxon>
        <taxon>Hydnangiaceae</taxon>
        <taxon>Laccaria</taxon>
    </lineage>
</organism>
<evidence type="ECO:0000256" key="1">
    <source>
        <dbReference type="SAM" id="Phobius"/>
    </source>
</evidence>
<sequence>MLPTFEDQNPVHSVSEWTGFWSSKVGKYYITIVSNTKESPSPFAKDRVLSFWLGRISLSIPADLHLHLRKTAFCRSGCMLIFMPRGRISLSKTLSTSESPSPFSKDRVLSFWLGSISLSKTLSTSESPSPFSKDRVLFFWLGSISLSWGAFHLAHFMIVSVFFPP</sequence>
<dbReference type="RefSeq" id="XP_001883703.1">
    <property type="nucleotide sequence ID" value="XM_001883668.1"/>
</dbReference>
<dbReference type="GeneID" id="6079356"/>
<gene>
    <name evidence="2" type="ORF">LACBIDRAFT_329630</name>
</gene>
<dbReference type="Proteomes" id="UP000001194">
    <property type="component" value="Unassembled WGS sequence"/>
</dbReference>
<keyword evidence="1" id="KW-1133">Transmembrane helix</keyword>
<proteinExistence type="predicted"/>
<dbReference type="AlphaFoldDB" id="B0DIN0"/>
<feature type="transmembrane region" description="Helical" evidence="1">
    <location>
        <begin position="137"/>
        <end position="163"/>
    </location>
</feature>
<evidence type="ECO:0000313" key="3">
    <source>
        <dbReference type="Proteomes" id="UP000001194"/>
    </source>
</evidence>
<protein>
    <submittedName>
        <fullName evidence="2">Predicted protein</fullName>
    </submittedName>
</protein>
<accession>B0DIN0</accession>
<name>B0DIN0_LACBS</name>
<dbReference type="InParanoid" id="B0DIN0"/>
<keyword evidence="1" id="KW-0472">Membrane</keyword>
<keyword evidence="1" id="KW-0812">Transmembrane</keyword>
<dbReference type="KEGG" id="lbc:LACBIDRAFT_329630"/>